<accession>A0ABR8J8Q9</accession>
<dbReference type="EMBL" id="JACJTQ010000042">
    <property type="protein sequence ID" value="MBD2694229.1"/>
    <property type="molecule type" value="Genomic_DNA"/>
</dbReference>
<gene>
    <name evidence="3" type="ORF">H6G68_21175</name>
</gene>
<dbReference type="Proteomes" id="UP000660381">
    <property type="component" value="Unassembled WGS sequence"/>
</dbReference>
<keyword evidence="1" id="KW-0812">Transmembrane</keyword>
<keyword evidence="1" id="KW-1133">Transmembrane helix</keyword>
<dbReference type="Pfam" id="PF00226">
    <property type="entry name" value="DnaJ"/>
    <property type="match status" value="1"/>
</dbReference>
<feature type="transmembrane region" description="Helical" evidence="1">
    <location>
        <begin position="161"/>
        <end position="188"/>
    </location>
</feature>
<evidence type="ECO:0000313" key="3">
    <source>
        <dbReference type="EMBL" id="MBD2694229.1"/>
    </source>
</evidence>
<feature type="domain" description="J" evidence="2">
    <location>
        <begin position="7"/>
        <end position="78"/>
    </location>
</feature>
<sequence length="354" mass="40405">MSKNSENYYDVLGISNNATAKEIREVYISLCKDLHPDKLPSESGSHLKKLAEERLKLINEAYQILKDDSLRSEYDQTCTAEVGSNARESVDNIEDLLSPSVLSEGFEILQQEEQIIWSKHMQDIDDIEHQYHDYLSTVKGHKPRNLYPDTALLKLNRYLRIIYCGVPVAYLFSSFICGIFLQVFIFLGFKQQNIMIPIVISCGLLFVLSLCSYIFSEGSLDDNDLEYIYYDKLPAYWITFRGIGSYYRYNKLKSPIYEKTFVKLIRGIVKQLNKDILSLQESRKVKINKFKSINPYQLTPKYISLLSLSERFLLVKALEQKAKDEKGEAALNNALKVAGAVGLVALWIGTGGGL</sequence>
<keyword evidence="1" id="KW-0472">Membrane</keyword>
<dbReference type="PANTHER" id="PTHR44825:SF1">
    <property type="entry name" value="DNAJ HOMOLOG SUBFAMILY C MEMBER 4"/>
    <property type="match status" value="1"/>
</dbReference>
<evidence type="ECO:0000259" key="2">
    <source>
        <dbReference type="PROSITE" id="PS50076"/>
    </source>
</evidence>
<dbReference type="CDD" id="cd06257">
    <property type="entry name" value="DnaJ"/>
    <property type="match status" value="1"/>
</dbReference>
<dbReference type="Gene3D" id="1.10.287.110">
    <property type="entry name" value="DnaJ domain"/>
    <property type="match status" value="1"/>
</dbReference>
<evidence type="ECO:0000313" key="4">
    <source>
        <dbReference type="Proteomes" id="UP000660381"/>
    </source>
</evidence>
<dbReference type="PRINTS" id="PR00625">
    <property type="entry name" value="JDOMAIN"/>
</dbReference>
<proteinExistence type="predicted"/>
<dbReference type="SUPFAM" id="SSF46565">
    <property type="entry name" value="Chaperone J-domain"/>
    <property type="match status" value="1"/>
</dbReference>
<comment type="caution">
    <text evidence="3">The sequence shown here is derived from an EMBL/GenBank/DDBJ whole genome shotgun (WGS) entry which is preliminary data.</text>
</comment>
<protein>
    <submittedName>
        <fullName evidence="3">DnaJ domain-containing protein</fullName>
    </submittedName>
</protein>
<evidence type="ECO:0000256" key="1">
    <source>
        <dbReference type="SAM" id="Phobius"/>
    </source>
</evidence>
<dbReference type="InterPro" id="IPR052763">
    <property type="entry name" value="DnaJ_C4"/>
</dbReference>
<reference evidence="3 4" key="1">
    <citation type="journal article" date="2020" name="ISME J.">
        <title>Comparative genomics reveals insights into cyanobacterial evolution and habitat adaptation.</title>
        <authorList>
            <person name="Chen M.Y."/>
            <person name="Teng W.K."/>
            <person name="Zhao L."/>
            <person name="Hu C.X."/>
            <person name="Zhou Y.K."/>
            <person name="Han B.P."/>
            <person name="Song L.R."/>
            <person name="Shu W.S."/>
        </authorList>
    </citation>
    <scope>NUCLEOTIDE SEQUENCE [LARGE SCALE GENOMIC DNA]</scope>
    <source>
        <strain evidence="3 4">FACHB-362</strain>
    </source>
</reference>
<dbReference type="RefSeq" id="WP_190908412.1">
    <property type="nucleotide sequence ID" value="NZ_JACJTQ010000042.1"/>
</dbReference>
<dbReference type="InterPro" id="IPR001623">
    <property type="entry name" value="DnaJ_domain"/>
</dbReference>
<feature type="transmembrane region" description="Helical" evidence="1">
    <location>
        <begin position="194"/>
        <end position="215"/>
    </location>
</feature>
<name>A0ABR8J8Q9_9NOST</name>
<keyword evidence="4" id="KW-1185">Reference proteome</keyword>
<dbReference type="PANTHER" id="PTHR44825">
    <property type="match status" value="1"/>
</dbReference>
<organism evidence="3 4">
    <name type="scientific">Anabaena catenula FACHB-362</name>
    <dbReference type="NCBI Taxonomy" id="2692877"/>
    <lineage>
        <taxon>Bacteria</taxon>
        <taxon>Bacillati</taxon>
        <taxon>Cyanobacteriota</taxon>
        <taxon>Cyanophyceae</taxon>
        <taxon>Nostocales</taxon>
        <taxon>Nostocaceae</taxon>
        <taxon>Anabaena</taxon>
    </lineage>
</organism>
<dbReference type="SMART" id="SM00271">
    <property type="entry name" value="DnaJ"/>
    <property type="match status" value="1"/>
</dbReference>
<dbReference type="InterPro" id="IPR036869">
    <property type="entry name" value="J_dom_sf"/>
</dbReference>
<dbReference type="PROSITE" id="PS50076">
    <property type="entry name" value="DNAJ_2"/>
    <property type="match status" value="1"/>
</dbReference>